<gene>
    <name evidence="2" type="ORF">LCGC14_1077650</name>
</gene>
<evidence type="ECO:0000313" key="2">
    <source>
        <dbReference type="EMBL" id="KKN06404.1"/>
    </source>
</evidence>
<feature type="domain" description="DUF6378" evidence="1">
    <location>
        <begin position="10"/>
        <end position="90"/>
    </location>
</feature>
<dbReference type="AlphaFoldDB" id="A0A0F9ML26"/>
<dbReference type="Pfam" id="PF19905">
    <property type="entry name" value="DUF6378"/>
    <property type="match status" value="1"/>
</dbReference>
<reference evidence="2" key="1">
    <citation type="journal article" date="2015" name="Nature">
        <title>Complex archaea that bridge the gap between prokaryotes and eukaryotes.</title>
        <authorList>
            <person name="Spang A."/>
            <person name="Saw J.H."/>
            <person name="Jorgensen S.L."/>
            <person name="Zaremba-Niedzwiedzka K."/>
            <person name="Martijn J."/>
            <person name="Lind A.E."/>
            <person name="van Eijk R."/>
            <person name="Schleper C."/>
            <person name="Guy L."/>
            <person name="Ettema T.J."/>
        </authorList>
    </citation>
    <scope>NUCLEOTIDE SEQUENCE</scope>
</reference>
<evidence type="ECO:0000259" key="1">
    <source>
        <dbReference type="Pfam" id="PF19905"/>
    </source>
</evidence>
<dbReference type="EMBL" id="LAZR01004696">
    <property type="protein sequence ID" value="KKN06404.1"/>
    <property type="molecule type" value="Genomic_DNA"/>
</dbReference>
<dbReference type="InterPro" id="IPR045958">
    <property type="entry name" value="DUF6378"/>
</dbReference>
<comment type="caution">
    <text evidence="2">The sequence shown here is derived from an EMBL/GenBank/DDBJ whole genome shotgun (WGS) entry which is preliminary data.</text>
</comment>
<protein>
    <recommendedName>
        <fullName evidence="1">DUF6378 domain-containing protein</fullName>
    </recommendedName>
</protein>
<name>A0A0F9ML26_9ZZZZ</name>
<accession>A0A0F9ML26</accession>
<organism evidence="2">
    <name type="scientific">marine sediment metagenome</name>
    <dbReference type="NCBI Taxonomy" id="412755"/>
    <lineage>
        <taxon>unclassified sequences</taxon>
        <taxon>metagenomes</taxon>
        <taxon>ecological metagenomes</taxon>
    </lineage>
</organism>
<proteinExistence type="predicted"/>
<sequence>MMLSKKLSSEEALDLICGPRMEFYGPPKENLQDIADTWTPYVKRVLALRGALNATDICTLMIMLKCVRQARGYHRDSTVDVSGYAVLGEVLNEEDSFEVFVLHAADKIENKIERIQFTDRFLPGYFNEGGNGYEPTG</sequence>